<evidence type="ECO:0000313" key="11">
    <source>
        <dbReference type="EMBL" id="GLK71267.1"/>
    </source>
</evidence>
<dbReference type="InterPro" id="IPR000644">
    <property type="entry name" value="CBS_dom"/>
</dbReference>
<dbReference type="InterPro" id="IPR004800">
    <property type="entry name" value="KdsD/KpsF-type"/>
</dbReference>
<sequence>MALKGGRAHRAPDSHEQGSMTLGTAQSQNTSVVETTARDIKLRERVRRTLAIEAKGLAALSAAIEADLGDAVEGAIGFIERARGRVIVTGMGKSGHIGRKLAATFASTGTPALFLHAAEASHGDLGMVTPDDVLLAISWSGETSELGDIVHYAGRFAVPLLAITSNAESSLGRAADVALVLPRVEEACPNGLAPTTSTLMQLAIGDALAVALLERRGFSASDFRVFHPGGKLGARLLKVSDLMHQDAQMPLARLGTPMSEVLIEITGKRFGCCGVVDDAGALIGIVTDGDLRRHMSGELLVTPVEKVMTSSPFVVDPRELASAALGQMNRRPVPITVVFAVAEGKPVGILHIHDIVRAGVL</sequence>
<name>A0A9W6J5R8_9HYPH</name>
<reference evidence="11" key="1">
    <citation type="journal article" date="2014" name="Int. J. Syst. Evol. Microbiol.">
        <title>Complete genome sequence of Corynebacterium casei LMG S-19264T (=DSM 44701T), isolated from a smear-ripened cheese.</title>
        <authorList>
            <consortium name="US DOE Joint Genome Institute (JGI-PGF)"/>
            <person name="Walter F."/>
            <person name="Albersmeier A."/>
            <person name="Kalinowski J."/>
            <person name="Ruckert C."/>
        </authorList>
    </citation>
    <scope>NUCLEOTIDE SEQUENCE</scope>
    <source>
        <strain evidence="11">VKM B-2484</strain>
    </source>
</reference>
<dbReference type="Pfam" id="PF01380">
    <property type="entry name" value="SIS"/>
    <property type="match status" value="1"/>
</dbReference>
<organism evidence="11 12">
    <name type="scientific">Ancylobacter dichloromethanicus</name>
    <dbReference type="NCBI Taxonomy" id="518825"/>
    <lineage>
        <taxon>Bacteria</taxon>
        <taxon>Pseudomonadati</taxon>
        <taxon>Pseudomonadota</taxon>
        <taxon>Alphaproteobacteria</taxon>
        <taxon>Hyphomicrobiales</taxon>
        <taxon>Xanthobacteraceae</taxon>
        <taxon>Ancylobacter</taxon>
    </lineage>
</organism>
<dbReference type="CDD" id="cd04604">
    <property type="entry name" value="CBS_pair_SIS_assoc"/>
    <property type="match status" value="1"/>
</dbReference>
<feature type="site" description="Catalytically relevant" evidence="6">
    <location>
        <position position="186"/>
    </location>
</feature>
<dbReference type="PANTHER" id="PTHR42745:SF1">
    <property type="entry name" value="ARABINOSE 5-PHOSPHATE ISOMERASE KDSD"/>
    <property type="match status" value="1"/>
</dbReference>
<reference evidence="11" key="2">
    <citation type="submission" date="2023-01" db="EMBL/GenBank/DDBJ databases">
        <authorList>
            <person name="Sun Q."/>
            <person name="Evtushenko L."/>
        </authorList>
    </citation>
    <scope>NUCLEOTIDE SEQUENCE</scope>
    <source>
        <strain evidence="11">VKM B-2484</strain>
    </source>
</reference>
<feature type="region of interest" description="Disordered" evidence="8">
    <location>
        <begin position="1"/>
        <end position="36"/>
    </location>
</feature>
<keyword evidence="3 7" id="KW-0129">CBS domain</keyword>
<dbReference type="Proteomes" id="UP001143370">
    <property type="component" value="Unassembled WGS sequence"/>
</dbReference>
<dbReference type="GO" id="GO:0005975">
    <property type="term" value="P:carbohydrate metabolic process"/>
    <property type="evidence" value="ECO:0007669"/>
    <property type="project" value="InterPro"/>
</dbReference>
<dbReference type="Pfam" id="PF00571">
    <property type="entry name" value="CBS"/>
    <property type="match status" value="2"/>
</dbReference>
<dbReference type="InterPro" id="IPR046348">
    <property type="entry name" value="SIS_dom_sf"/>
</dbReference>
<evidence type="ECO:0000259" key="9">
    <source>
        <dbReference type="PROSITE" id="PS51371"/>
    </source>
</evidence>
<keyword evidence="2" id="KW-0677">Repeat</keyword>
<dbReference type="InterPro" id="IPR050986">
    <property type="entry name" value="GutQ/KpsF_isomerases"/>
</dbReference>
<feature type="domain" description="CBS" evidence="9">
    <location>
        <begin position="243"/>
        <end position="301"/>
    </location>
</feature>
<feature type="domain" description="CBS" evidence="9">
    <location>
        <begin position="308"/>
        <end position="361"/>
    </location>
</feature>
<protein>
    <submittedName>
        <fullName evidence="11">KpsF/GutQ family protein</fullName>
    </submittedName>
</protein>
<evidence type="ECO:0000259" key="10">
    <source>
        <dbReference type="PROSITE" id="PS51464"/>
    </source>
</evidence>
<dbReference type="Gene3D" id="3.10.580.10">
    <property type="entry name" value="CBS-domain"/>
    <property type="match status" value="1"/>
</dbReference>
<dbReference type="PROSITE" id="PS51371">
    <property type="entry name" value="CBS"/>
    <property type="match status" value="2"/>
</dbReference>
<gene>
    <name evidence="11" type="ORF">GCM10017643_13820</name>
</gene>
<keyword evidence="5" id="KW-0862">Zinc</keyword>
<evidence type="ECO:0000256" key="8">
    <source>
        <dbReference type="SAM" id="MobiDB-lite"/>
    </source>
</evidence>
<evidence type="ECO:0000256" key="3">
    <source>
        <dbReference type="ARBA" id="ARBA00023122"/>
    </source>
</evidence>
<dbReference type="NCBIfam" id="TIGR00393">
    <property type="entry name" value="kpsF"/>
    <property type="match status" value="1"/>
</dbReference>
<comment type="similarity">
    <text evidence="1 4">Belongs to the SIS family. GutQ/KpsF subfamily.</text>
</comment>
<dbReference type="FunFam" id="3.40.50.10490:FF:000011">
    <property type="entry name" value="Arabinose 5-phosphate isomerase"/>
    <property type="match status" value="1"/>
</dbReference>
<comment type="caution">
    <text evidence="11">The sequence shown here is derived from an EMBL/GenBank/DDBJ whole genome shotgun (WGS) entry which is preliminary data.</text>
</comment>
<feature type="site" description="Catalytically relevant" evidence="6">
    <location>
        <position position="227"/>
    </location>
</feature>
<dbReference type="GO" id="GO:1901135">
    <property type="term" value="P:carbohydrate derivative metabolic process"/>
    <property type="evidence" value="ECO:0007669"/>
    <property type="project" value="InterPro"/>
</dbReference>
<evidence type="ECO:0000256" key="5">
    <source>
        <dbReference type="PIRSR" id="PIRSR004692-2"/>
    </source>
</evidence>
<dbReference type="CDD" id="cd05014">
    <property type="entry name" value="SIS_Kpsf"/>
    <property type="match status" value="1"/>
</dbReference>
<dbReference type="EMBL" id="BSFJ01000005">
    <property type="protein sequence ID" value="GLK71267.1"/>
    <property type="molecule type" value="Genomic_DNA"/>
</dbReference>
<keyword evidence="5" id="KW-0479">Metal-binding</keyword>
<evidence type="ECO:0000256" key="6">
    <source>
        <dbReference type="PIRSR" id="PIRSR004692-3"/>
    </source>
</evidence>
<dbReference type="GO" id="GO:0046872">
    <property type="term" value="F:metal ion binding"/>
    <property type="evidence" value="ECO:0007669"/>
    <property type="project" value="UniProtKB-KW"/>
</dbReference>
<evidence type="ECO:0000256" key="4">
    <source>
        <dbReference type="PIRNR" id="PIRNR004692"/>
    </source>
</evidence>
<dbReference type="PROSITE" id="PS51464">
    <property type="entry name" value="SIS"/>
    <property type="match status" value="1"/>
</dbReference>
<evidence type="ECO:0000256" key="2">
    <source>
        <dbReference type="ARBA" id="ARBA00022737"/>
    </source>
</evidence>
<dbReference type="PIRSF" id="PIRSF004692">
    <property type="entry name" value="KdsD_KpsF"/>
    <property type="match status" value="1"/>
</dbReference>
<feature type="site" description="Catalytically relevant" evidence="6">
    <location>
        <position position="145"/>
    </location>
</feature>
<proteinExistence type="inferred from homology"/>
<evidence type="ECO:0000256" key="1">
    <source>
        <dbReference type="ARBA" id="ARBA00008165"/>
    </source>
</evidence>
<dbReference type="InterPro" id="IPR001347">
    <property type="entry name" value="SIS_dom"/>
</dbReference>
<dbReference type="InterPro" id="IPR035474">
    <property type="entry name" value="SIS_Kpsf"/>
</dbReference>
<feature type="compositionally biased region" description="Polar residues" evidence="8">
    <location>
        <begin position="17"/>
        <end position="34"/>
    </location>
</feature>
<evidence type="ECO:0000313" key="12">
    <source>
        <dbReference type="Proteomes" id="UP001143370"/>
    </source>
</evidence>
<evidence type="ECO:0000256" key="7">
    <source>
        <dbReference type="PROSITE-ProRule" id="PRU00703"/>
    </source>
</evidence>
<dbReference type="GO" id="GO:0019146">
    <property type="term" value="F:arabinose-5-phosphate isomerase activity"/>
    <property type="evidence" value="ECO:0007669"/>
    <property type="project" value="UniProtKB-ARBA"/>
</dbReference>
<dbReference type="SUPFAM" id="SSF54631">
    <property type="entry name" value="CBS-domain pair"/>
    <property type="match status" value="1"/>
</dbReference>
<dbReference type="Gene3D" id="3.40.50.10490">
    <property type="entry name" value="Glucose-6-phosphate isomerase like protein, domain 1"/>
    <property type="match status" value="1"/>
</dbReference>
<feature type="domain" description="SIS" evidence="10">
    <location>
        <begin position="75"/>
        <end position="218"/>
    </location>
</feature>
<dbReference type="GO" id="GO:0097367">
    <property type="term" value="F:carbohydrate derivative binding"/>
    <property type="evidence" value="ECO:0007669"/>
    <property type="project" value="InterPro"/>
</dbReference>
<feature type="site" description="Catalytically relevant" evidence="6">
    <location>
        <position position="93"/>
    </location>
</feature>
<keyword evidence="12" id="KW-1185">Reference proteome</keyword>
<accession>A0A9W6J5R8</accession>
<dbReference type="PANTHER" id="PTHR42745">
    <property type="match status" value="1"/>
</dbReference>
<dbReference type="AlphaFoldDB" id="A0A9W6J5R8"/>
<dbReference type="InterPro" id="IPR046342">
    <property type="entry name" value="CBS_dom_sf"/>
</dbReference>
<dbReference type="SUPFAM" id="SSF53697">
    <property type="entry name" value="SIS domain"/>
    <property type="match status" value="1"/>
</dbReference>
<feature type="binding site" evidence="5">
    <location>
        <position position="116"/>
    </location>
    <ligand>
        <name>Zn(2+)</name>
        <dbReference type="ChEBI" id="CHEBI:29105"/>
    </ligand>
</feature>